<keyword evidence="2" id="KW-1133">Transmembrane helix</keyword>
<proteinExistence type="predicted"/>
<gene>
    <name evidence="3" type="ORF">Lalb_Chr15g0079601</name>
</gene>
<keyword evidence="2" id="KW-0812">Transmembrane</keyword>
<feature type="region of interest" description="Disordered" evidence="1">
    <location>
        <begin position="109"/>
        <end position="139"/>
    </location>
</feature>
<accession>A0A6A5PB01</accession>
<reference evidence="4" key="1">
    <citation type="journal article" date="2020" name="Nat. Commun.">
        <title>Genome sequence of the cluster root forming white lupin.</title>
        <authorList>
            <person name="Hufnagel B."/>
            <person name="Marques A."/>
            <person name="Soriano A."/>
            <person name="Marques L."/>
            <person name="Divol F."/>
            <person name="Doumas P."/>
            <person name="Sallet E."/>
            <person name="Mancinotti D."/>
            <person name="Carrere S."/>
            <person name="Marande W."/>
            <person name="Arribat S."/>
            <person name="Keller J."/>
            <person name="Huneau C."/>
            <person name="Blein T."/>
            <person name="Aime D."/>
            <person name="Laguerre M."/>
            <person name="Taylor J."/>
            <person name="Schubert V."/>
            <person name="Nelson M."/>
            <person name="Geu-Flores F."/>
            <person name="Crespi M."/>
            <person name="Gallardo-Guerrero K."/>
            <person name="Delaux P.-M."/>
            <person name="Salse J."/>
            <person name="Berges H."/>
            <person name="Guyot R."/>
            <person name="Gouzy J."/>
            <person name="Peret B."/>
        </authorList>
    </citation>
    <scope>NUCLEOTIDE SEQUENCE [LARGE SCALE GENOMIC DNA]</scope>
    <source>
        <strain evidence="4">cv. Amiga</strain>
    </source>
</reference>
<dbReference type="CDD" id="cd00298">
    <property type="entry name" value="ACD_sHsps_p23-like"/>
    <property type="match status" value="1"/>
</dbReference>
<keyword evidence="4" id="KW-1185">Reference proteome</keyword>
<dbReference type="EMBL" id="WOCE01000015">
    <property type="protein sequence ID" value="KAE9598326.1"/>
    <property type="molecule type" value="Genomic_DNA"/>
</dbReference>
<dbReference type="AlphaFoldDB" id="A0A6A5PB01"/>
<dbReference type="InterPro" id="IPR008978">
    <property type="entry name" value="HSP20-like_chaperone"/>
</dbReference>
<evidence type="ECO:0000313" key="3">
    <source>
        <dbReference type="EMBL" id="KAE9598326.1"/>
    </source>
</evidence>
<dbReference type="OrthoDB" id="1431247at2759"/>
<organism evidence="3 4">
    <name type="scientific">Lupinus albus</name>
    <name type="common">White lupine</name>
    <name type="synonym">Lupinus termis</name>
    <dbReference type="NCBI Taxonomy" id="3870"/>
    <lineage>
        <taxon>Eukaryota</taxon>
        <taxon>Viridiplantae</taxon>
        <taxon>Streptophyta</taxon>
        <taxon>Embryophyta</taxon>
        <taxon>Tracheophyta</taxon>
        <taxon>Spermatophyta</taxon>
        <taxon>Magnoliopsida</taxon>
        <taxon>eudicotyledons</taxon>
        <taxon>Gunneridae</taxon>
        <taxon>Pentapetalae</taxon>
        <taxon>rosids</taxon>
        <taxon>fabids</taxon>
        <taxon>Fabales</taxon>
        <taxon>Fabaceae</taxon>
        <taxon>Papilionoideae</taxon>
        <taxon>50 kb inversion clade</taxon>
        <taxon>genistoids sensu lato</taxon>
        <taxon>core genistoids</taxon>
        <taxon>Genisteae</taxon>
        <taxon>Lupinus</taxon>
    </lineage>
</organism>
<protein>
    <submittedName>
        <fullName evidence="3">Putative HSP20-like chaperone</fullName>
    </submittedName>
</protein>
<feature type="compositionally biased region" description="Polar residues" evidence="1">
    <location>
        <begin position="112"/>
        <end position="123"/>
    </location>
</feature>
<dbReference type="SUPFAM" id="SSF49764">
    <property type="entry name" value="HSP20-like chaperones"/>
    <property type="match status" value="1"/>
</dbReference>
<dbReference type="Gene3D" id="2.60.40.790">
    <property type="match status" value="1"/>
</dbReference>
<comment type="caution">
    <text evidence="3">The sequence shown here is derived from an EMBL/GenBank/DDBJ whole genome shotgun (WGS) entry which is preliminary data.</text>
</comment>
<evidence type="ECO:0000256" key="2">
    <source>
        <dbReference type="SAM" id="Phobius"/>
    </source>
</evidence>
<evidence type="ECO:0000313" key="4">
    <source>
        <dbReference type="Proteomes" id="UP000447434"/>
    </source>
</evidence>
<dbReference type="Proteomes" id="UP000447434">
    <property type="component" value="Chromosome 15"/>
</dbReference>
<evidence type="ECO:0000256" key="1">
    <source>
        <dbReference type="SAM" id="MobiDB-lite"/>
    </source>
</evidence>
<feature type="region of interest" description="Disordered" evidence="1">
    <location>
        <begin position="239"/>
        <end position="288"/>
    </location>
</feature>
<feature type="compositionally biased region" description="Basic and acidic residues" evidence="1">
    <location>
        <begin position="239"/>
        <end position="262"/>
    </location>
</feature>
<name>A0A6A5PB01_LUPAL</name>
<keyword evidence="2" id="KW-0472">Membrane</keyword>
<sequence>MSARSSSYVSTTYEDLELKYETKETPQAQLLIVHIPHGFTKEHIGAKVEFDHRKIRVFGEQPVRNNRTIRFNIVHQVPSTCDINGIKAQFDGGIVTITIQKYNLISKEVPNQKPQPNATQEAESINHENNKETIPPQIGDKVKEKNTTSEVQDQKFQQGISGQDHKAIVQSKEEVDNNTSNPPKVEENSMIQKGKEKENVEKERVVKEVITKEETKNTSESRKQCKKDVVERVIKEVTKEGSSTTEKEIKERERKESSKFEESFVGPKFTMEEKEREKKRKGSFDNIEESYGKCKPESTVKRIKEVVASASEALTSVTKKFNEEDKQKLIYMGAAFVVVALGVYASYKFRSSHRL</sequence>
<feature type="transmembrane region" description="Helical" evidence="2">
    <location>
        <begin position="329"/>
        <end position="347"/>
    </location>
</feature>